<name>A0ABW2YEK2_9GAMM</name>
<comment type="caution">
    <text evidence="1">The sequence shown here is derived from an EMBL/GenBank/DDBJ whole genome shotgun (WGS) entry which is preliminary data.</text>
</comment>
<protein>
    <submittedName>
        <fullName evidence="1">Uncharacterized protein</fullName>
    </submittedName>
</protein>
<dbReference type="EMBL" id="JBHTIF010000002">
    <property type="protein sequence ID" value="MFD0726650.1"/>
    <property type="molecule type" value="Genomic_DNA"/>
</dbReference>
<organism evidence="1 2">
    <name type="scientific">Lysobacter brunescens</name>
    <dbReference type="NCBI Taxonomy" id="262323"/>
    <lineage>
        <taxon>Bacteria</taxon>
        <taxon>Pseudomonadati</taxon>
        <taxon>Pseudomonadota</taxon>
        <taxon>Gammaproteobacteria</taxon>
        <taxon>Lysobacterales</taxon>
        <taxon>Lysobacteraceae</taxon>
        <taxon>Lysobacter</taxon>
    </lineage>
</organism>
<sequence>MLQLTTSSLLPPVPEITLLLFVWEDAHDKEARYVYGPKGSISFGGQPSPQKLNIIFNCLSKLPDGTDRFELHQFATSRLDKITNYTVAGSHGPSHPPHESSIAKAPSLHFSLDMMTSDSFYIDVLVKDRKYLNRIFSCDPQVENGTKT</sequence>
<evidence type="ECO:0000313" key="1">
    <source>
        <dbReference type="EMBL" id="MFD0726650.1"/>
    </source>
</evidence>
<gene>
    <name evidence="1" type="ORF">ACFQ0E_13695</name>
</gene>
<proteinExistence type="predicted"/>
<evidence type="ECO:0000313" key="2">
    <source>
        <dbReference type="Proteomes" id="UP001597110"/>
    </source>
</evidence>
<dbReference type="Proteomes" id="UP001597110">
    <property type="component" value="Unassembled WGS sequence"/>
</dbReference>
<dbReference type="RefSeq" id="WP_386824690.1">
    <property type="nucleotide sequence ID" value="NZ_JBHTIF010000002.1"/>
</dbReference>
<accession>A0ABW2YEK2</accession>
<reference evidence="2" key="1">
    <citation type="journal article" date="2019" name="Int. J. Syst. Evol. Microbiol.">
        <title>The Global Catalogue of Microorganisms (GCM) 10K type strain sequencing project: providing services to taxonomists for standard genome sequencing and annotation.</title>
        <authorList>
            <consortium name="The Broad Institute Genomics Platform"/>
            <consortium name="The Broad Institute Genome Sequencing Center for Infectious Disease"/>
            <person name="Wu L."/>
            <person name="Ma J."/>
        </authorList>
    </citation>
    <scope>NUCLEOTIDE SEQUENCE [LARGE SCALE GENOMIC DNA]</scope>
    <source>
        <strain evidence="2">CCUG 55585</strain>
    </source>
</reference>
<keyword evidence="2" id="KW-1185">Reference proteome</keyword>